<sequence>FTLRADRKKLNEASRYPKICSWDQQRLHTFAIQGRCAQKLPLLFRKNMNARINFARKNVDNDKVTLSFQLFT</sequence>
<dbReference type="Proteomes" id="UP000265000">
    <property type="component" value="Unplaced"/>
</dbReference>
<reference evidence="1" key="2">
    <citation type="submission" date="2025-09" db="UniProtKB">
        <authorList>
            <consortium name="Ensembl"/>
        </authorList>
    </citation>
    <scope>IDENTIFICATION</scope>
</reference>
<dbReference type="Ensembl" id="ENSFHET00000012911.1">
    <property type="protein sequence ID" value="ENSFHEP00000002021.1"/>
    <property type="gene ID" value="ENSFHEG00000002801.1"/>
</dbReference>
<reference evidence="1" key="1">
    <citation type="submission" date="2025-08" db="UniProtKB">
        <authorList>
            <consortium name="Ensembl"/>
        </authorList>
    </citation>
    <scope>IDENTIFICATION</scope>
</reference>
<organism evidence="1 2">
    <name type="scientific">Fundulus heteroclitus</name>
    <name type="common">Killifish</name>
    <name type="synonym">Mummichog</name>
    <dbReference type="NCBI Taxonomy" id="8078"/>
    <lineage>
        <taxon>Eukaryota</taxon>
        <taxon>Metazoa</taxon>
        <taxon>Chordata</taxon>
        <taxon>Craniata</taxon>
        <taxon>Vertebrata</taxon>
        <taxon>Euteleostomi</taxon>
        <taxon>Actinopterygii</taxon>
        <taxon>Neopterygii</taxon>
        <taxon>Teleostei</taxon>
        <taxon>Neoteleostei</taxon>
        <taxon>Acanthomorphata</taxon>
        <taxon>Ovalentaria</taxon>
        <taxon>Atherinomorphae</taxon>
        <taxon>Cyprinodontiformes</taxon>
        <taxon>Fundulidae</taxon>
        <taxon>Fundulus</taxon>
    </lineage>
</organism>
<proteinExistence type="predicted"/>
<evidence type="ECO:0000313" key="1">
    <source>
        <dbReference type="Ensembl" id="ENSFHEP00000002021.1"/>
    </source>
</evidence>
<dbReference type="AlphaFoldDB" id="A0A3Q2NS98"/>
<keyword evidence="2" id="KW-1185">Reference proteome</keyword>
<protein>
    <submittedName>
        <fullName evidence="1">Uncharacterized protein</fullName>
    </submittedName>
</protein>
<accession>A0A3Q2NS98</accession>
<name>A0A3Q2NS98_FUNHE</name>
<evidence type="ECO:0000313" key="2">
    <source>
        <dbReference type="Proteomes" id="UP000265000"/>
    </source>
</evidence>